<evidence type="ECO:0000313" key="1">
    <source>
        <dbReference type="EMBL" id="ORZ34549.1"/>
    </source>
</evidence>
<evidence type="ECO:0008006" key="3">
    <source>
        <dbReference type="Google" id="ProtNLM"/>
    </source>
</evidence>
<evidence type="ECO:0000313" key="2">
    <source>
        <dbReference type="Proteomes" id="UP000193411"/>
    </source>
</evidence>
<dbReference type="AlphaFoldDB" id="A0A1Y2HJ29"/>
<name>A0A1Y2HJ29_9FUNG</name>
<keyword evidence="2" id="KW-1185">Reference proteome</keyword>
<proteinExistence type="predicted"/>
<organism evidence="1 2">
    <name type="scientific">Catenaria anguillulae PL171</name>
    <dbReference type="NCBI Taxonomy" id="765915"/>
    <lineage>
        <taxon>Eukaryota</taxon>
        <taxon>Fungi</taxon>
        <taxon>Fungi incertae sedis</taxon>
        <taxon>Blastocladiomycota</taxon>
        <taxon>Blastocladiomycetes</taxon>
        <taxon>Blastocladiales</taxon>
        <taxon>Catenariaceae</taxon>
        <taxon>Catenaria</taxon>
    </lineage>
</organism>
<dbReference type="SUPFAM" id="SSF140860">
    <property type="entry name" value="Pseudo ankyrin repeat-like"/>
    <property type="match status" value="1"/>
</dbReference>
<dbReference type="EMBL" id="MCFL01000027">
    <property type="protein sequence ID" value="ORZ34549.1"/>
    <property type="molecule type" value="Genomic_DNA"/>
</dbReference>
<dbReference type="Proteomes" id="UP000193411">
    <property type="component" value="Unassembled WGS sequence"/>
</dbReference>
<dbReference type="PANTHER" id="PTHR46586:SF3">
    <property type="entry name" value="ANKYRIN REPEAT-CONTAINING PROTEIN"/>
    <property type="match status" value="1"/>
</dbReference>
<protein>
    <recommendedName>
        <fullName evidence="3">Ankyrin repeat-containing domain protein</fullName>
    </recommendedName>
</protein>
<reference evidence="1 2" key="1">
    <citation type="submission" date="2016-07" db="EMBL/GenBank/DDBJ databases">
        <title>Pervasive Adenine N6-methylation of Active Genes in Fungi.</title>
        <authorList>
            <consortium name="DOE Joint Genome Institute"/>
            <person name="Mondo S.J."/>
            <person name="Dannebaum R.O."/>
            <person name="Kuo R.C."/>
            <person name="Labutti K."/>
            <person name="Haridas S."/>
            <person name="Kuo A."/>
            <person name="Salamov A."/>
            <person name="Ahrendt S.R."/>
            <person name="Lipzen A."/>
            <person name="Sullivan W."/>
            <person name="Andreopoulos W.B."/>
            <person name="Clum A."/>
            <person name="Lindquist E."/>
            <person name="Daum C."/>
            <person name="Ramamoorthy G.K."/>
            <person name="Gryganskyi A."/>
            <person name="Culley D."/>
            <person name="Magnuson J.K."/>
            <person name="James T.Y."/>
            <person name="O'Malley M.A."/>
            <person name="Stajich J.E."/>
            <person name="Spatafora J.W."/>
            <person name="Visel A."/>
            <person name="Grigoriev I.V."/>
        </authorList>
    </citation>
    <scope>NUCLEOTIDE SEQUENCE [LARGE SCALE GENOMIC DNA]</scope>
    <source>
        <strain evidence="1 2">PL171</strain>
    </source>
</reference>
<dbReference type="InterPro" id="IPR052050">
    <property type="entry name" value="SecEffector_AnkRepeat"/>
</dbReference>
<gene>
    <name evidence="1" type="ORF">BCR44DRAFT_1500311</name>
</gene>
<accession>A0A1Y2HJ29</accession>
<dbReference type="PANTHER" id="PTHR46586">
    <property type="entry name" value="ANKYRIN REPEAT-CONTAINING PROTEIN"/>
    <property type="match status" value="1"/>
</dbReference>
<comment type="caution">
    <text evidence="1">The sequence shown here is derived from an EMBL/GenBank/DDBJ whole genome shotgun (WGS) entry which is preliminary data.</text>
</comment>
<sequence length="520" mass="57755">MSSRDSIPQLPFELVEPMLLTCIAALRHSQHVPGHLYSTGRITDRSADQTHLSGDLDIHAQVIACLCAVHPSPAMCASAARLSTLNTLTACKTGHVARLDKLHELGLCADPHGQALELAITNNHVSVLDWWIGRALPISEHMRFRLSVESALECGAFDAAKWVAEHRIRELARLSLDALEHPILQARVDVVHAWLDWKDAKLAGDFEFVLAAASMKGYLDIFKRIRTEHTGRFVEAVQEGTVLERVLVDASKLGDARVLQWWISVGLMYGVAARVERVAGKCIEVASEYGHVDVLCAWMRSQVPLEYTNLAMDLASSEGHVRVLEWWRESGLQLRYSEDAMTGAARHERYEVLEWWRESGLELKIDLSAVLMSAHERSDPGHEHDRVKFLNWWAASGMPLSPLPAGALDSALECGDAAILGWWERVMEREQREAGRAAEVSNLYSGRGVLHAIMSDAQVSLDWICRQKLDPKVSDADMEVACTKGVCARVVDLYARVGGQQPQCPAHVSHCPLKSSQTTR</sequence>
<dbReference type="OrthoDB" id="70387at2759"/>